<evidence type="ECO:0000256" key="9">
    <source>
        <dbReference type="ARBA" id="ARBA00023034"/>
    </source>
</evidence>
<keyword evidence="14" id="KW-0732">Signal</keyword>
<keyword evidence="8" id="KW-1133">Transmembrane helix</keyword>
<evidence type="ECO:0000256" key="10">
    <source>
        <dbReference type="ARBA" id="ARBA00023098"/>
    </source>
</evidence>
<evidence type="ECO:0000256" key="14">
    <source>
        <dbReference type="SAM" id="SignalP"/>
    </source>
</evidence>
<keyword evidence="9 13" id="KW-0333">Golgi apparatus</keyword>
<comment type="similarity">
    <text evidence="3 13">Belongs to the glycosyltransferase 31 family.</text>
</comment>
<proteinExistence type="inferred from homology"/>
<dbReference type="GO" id="GO:0008499">
    <property type="term" value="F:N-acetyl-beta-D-glucosaminide beta-(1,3)-galactosyltransferase activity"/>
    <property type="evidence" value="ECO:0007669"/>
    <property type="project" value="TreeGrafter"/>
</dbReference>
<evidence type="ECO:0000256" key="13">
    <source>
        <dbReference type="RuleBase" id="RU363063"/>
    </source>
</evidence>
<feature type="chain" id="PRO_5025533761" description="Hexosyltransferase" evidence="14">
    <location>
        <begin position="29"/>
        <end position="363"/>
    </location>
</feature>
<accession>A0A669QJF7</accession>
<name>A0A669QJF7_PHACC</name>
<evidence type="ECO:0000256" key="4">
    <source>
        <dbReference type="ARBA" id="ARBA00022676"/>
    </source>
</evidence>
<reference evidence="15" key="1">
    <citation type="submission" date="2025-08" db="UniProtKB">
        <authorList>
            <consortium name="Ensembl"/>
        </authorList>
    </citation>
    <scope>IDENTIFICATION</scope>
</reference>
<evidence type="ECO:0000256" key="1">
    <source>
        <dbReference type="ARBA" id="ARBA00004323"/>
    </source>
</evidence>
<evidence type="ECO:0000256" key="11">
    <source>
        <dbReference type="ARBA" id="ARBA00023136"/>
    </source>
</evidence>
<dbReference type="GO" id="GO:0000139">
    <property type="term" value="C:Golgi membrane"/>
    <property type="evidence" value="ECO:0007669"/>
    <property type="project" value="UniProtKB-SubCell"/>
</dbReference>
<sequence length="363" mass="40858">MRWPRSAHLPTLLLVLLALLLLWQHRNPDPSSTSITPSTPSTPNTPSTSITTAAFRWLPATRHPLQPPYPGPYRFLLNEPHKCRSSRPPFLVLLVASQPWDVEGRAAIRRTWGSELSVPGVPVVRLFLTGVHPVFGAELGRLLAEESSVHRDILQQDFVDTYHNLTLKTLMGLQWVSRHCRAASYVLKADTDVFLNLAFLVHRILRPRRPPRRRFALGYVYRGTGPLRDPRYKWFVPPQVYPHPTYPPYCAGPAYVLSGDVAVAAFGAAQVLPLFNMEDAFVGVCLKFLGVAVTDGPPGTFNMGRLPYERCRFSRAVMVHRYEPREVLRIWPDFKGCGGTHRGEVEALGMGWDPQGCDGTHRM</sequence>
<dbReference type="Pfam" id="PF01762">
    <property type="entry name" value="Galactosyl_T"/>
    <property type="match status" value="1"/>
</dbReference>
<evidence type="ECO:0000313" key="15">
    <source>
        <dbReference type="Ensembl" id="ENSPCLP00000019795.1"/>
    </source>
</evidence>
<keyword evidence="16" id="KW-1185">Reference proteome</keyword>
<organism evidence="15 16">
    <name type="scientific">Phasianus colchicus</name>
    <name type="common">Common pheasant</name>
    <dbReference type="NCBI Taxonomy" id="9054"/>
    <lineage>
        <taxon>Eukaryota</taxon>
        <taxon>Metazoa</taxon>
        <taxon>Chordata</taxon>
        <taxon>Craniata</taxon>
        <taxon>Vertebrata</taxon>
        <taxon>Euteleostomi</taxon>
        <taxon>Archelosauria</taxon>
        <taxon>Archosauria</taxon>
        <taxon>Dinosauria</taxon>
        <taxon>Saurischia</taxon>
        <taxon>Theropoda</taxon>
        <taxon>Coelurosauria</taxon>
        <taxon>Aves</taxon>
        <taxon>Neognathae</taxon>
        <taxon>Galloanserae</taxon>
        <taxon>Galliformes</taxon>
        <taxon>Phasianidae</taxon>
        <taxon>Phasianinae</taxon>
        <taxon>Phasianus</taxon>
    </lineage>
</organism>
<evidence type="ECO:0000256" key="5">
    <source>
        <dbReference type="ARBA" id="ARBA00022679"/>
    </source>
</evidence>
<dbReference type="FunFam" id="3.90.550.50:FF:000001">
    <property type="entry name" value="Hexosyltransferase"/>
    <property type="match status" value="1"/>
</dbReference>
<evidence type="ECO:0000256" key="2">
    <source>
        <dbReference type="ARBA" id="ARBA00004922"/>
    </source>
</evidence>
<keyword evidence="4 13" id="KW-0328">Glycosyltransferase</keyword>
<dbReference type="InterPro" id="IPR002659">
    <property type="entry name" value="Glyco_trans_31"/>
</dbReference>
<keyword evidence="12" id="KW-0325">Glycoprotein</keyword>
<dbReference type="GO" id="GO:0006493">
    <property type="term" value="P:protein O-linked glycosylation"/>
    <property type="evidence" value="ECO:0007669"/>
    <property type="project" value="TreeGrafter"/>
</dbReference>
<keyword evidence="6" id="KW-0812">Transmembrane</keyword>
<evidence type="ECO:0000313" key="16">
    <source>
        <dbReference type="Proteomes" id="UP000472261"/>
    </source>
</evidence>
<dbReference type="GO" id="GO:0006629">
    <property type="term" value="P:lipid metabolic process"/>
    <property type="evidence" value="ECO:0007669"/>
    <property type="project" value="UniProtKB-KW"/>
</dbReference>
<dbReference type="EC" id="2.4.1.-" evidence="13"/>
<evidence type="ECO:0000256" key="7">
    <source>
        <dbReference type="ARBA" id="ARBA00022968"/>
    </source>
</evidence>
<evidence type="ECO:0000256" key="6">
    <source>
        <dbReference type="ARBA" id="ARBA00022692"/>
    </source>
</evidence>
<keyword evidence="11" id="KW-0472">Membrane</keyword>
<keyword evidence="7" id="KW-0735">Signal-anchor</keyword>
<evidence type="ECO:0000256" key="12">
    <source>
        <dbReference type="ARBA" id="ARBA00023180"/>
    </source>
</evidence>
<keyword evidence="5" id="KW-0808">Transferase</keyword>
<dbReference type="OMA" id="KYDRCTF"/>
<reference evidence="15" key="2">
    <citation type="submission" date="2025-09" db="UniProtKB">
        <authorList>
            <consortium name="Ensembl"/>
        </authorList>
    </citation>
    <scope>IDENTIFICATION</scope>
</reference>
<dbReference type="Gene3D" id="3.90.550.50">
    <property type="match status" value="1"/>
</dbReference>
<protein>
    <recommendedName>
        <fullName evidence="13">Hexosyltransferase</fullName>
        <ecNumber evidence="13">2.4.1.-</ecNumber>
    </recommendedName>
</protein>
<feature type="signal peptide" evidence="14">
    <location>
        <begin position="1"/>
        <end position="28"/>
    </location>
</feature>
<evidence type="ECO:0000256" key="3">
    <source>
        <dbReference type="ARBA" id="ARBA00008661"/>
    </source>
</evidence>
<dbReference type="PANTHER" id="PTHR11214">
    <property type="entry name" value="BETA-1,3-N-ACETYLGLUCOSAMINYLTRANSFERASE"/>
    <property type="match status" value="1"/>
</dbReference>
<dbReference type="Proteomes" id="UP000472261">
    <property type="component" value="Unplaced"/>
</dbReference>
<dbReference type="Ensembl" id="ENSPCLT00000026596.1">
    <property type="protein sequence ID" value="ENSPCLP00000019795.1"/>
    <property type="gene ID" value="ENSPCLG00000016743.1"/>
</dbReference>
<evidence type="ECO:0000256" key="8">
    <source>
        <dbReference type="ARBA" id="ARBA00022989"/>
    </source>
</evidence>
<dbReference type="AlphaFoldDB" id="A0A669QJF7"/>
<comment type="subcellular location">
    <subcellularLocation>
        <location evidence="1 13">Golgi apparatus membrane</location>
        <topology evidence="1 13">Single-pass type II membrane protein</topology>
    </subcellularLocation>
</comment>
<dbReference type="PANTHER" id="PTHR11214:SF151">
    <property type="entry name" value="HEXOSYLTRANSFERASE"/>
    <property type="match status" value="1"/>
</dbReference>
<comment type="pathway">
    <text evidence="2">Protein modification; protein glycosylation.</text>
</comment>
<keyword evidence="10" id="KW-0443">Lipid metabolism</keyword>